<reference evidence="1 2" key="1">
    <citation type="submission" date="2018-09" db="EMBL/GenBank/DDBJ databases">
        <authorList>
            <person name="Le Fleche-Mateos A."/>
        </authorList>
    </citation>
    <scope>NUCLEOTIDE SEQUENCE [LARGE SCALE GENOMIC DNA]</scope>
    <source>
        <strain evidence="1 2">DSM 30078</strain>
    </source>
</reference>
<dbReference type="RefSeq" id="WP_112168809.1">
    <property type="nucleotide sequence ID" value="NZ_JBFUVM010000001.1"/>
</dbReference>
<proteinExistence type="predicted"/>
<name>A0ABX9P549_9GAMM</name>
<protein>
    <submittedName>
        <fullName evidence="1">Uncharacterized protein</fullName>
    </submittedName>
</protein>
<evidence type="ECO:0000313" key="1">
    <source>
        <dbReference type="EMBL" id="RJT16059.1"/>
    </source>
</evidence>
<sequence>MESSHELKMALTKIRLMADIAQSAQCRNDEYALVMEMISDMADQVLDEEEATYPPFTVYDDEE</sequence>
<organism evidence="1 2">
    <name type="scientific">Rahnella inusitata</name>
    <dbReference type="NCBI Taxonomy" id="58169"/>
    <lineage>
        <taxon>Bacteria</taxon>
        <taxon>Pseudomonadati</taxon>
        <taxon>Pseudomonadota</taxon>
        <taxon>Gammaproteobacteria</taxon>
        <taxon>Enterobacterales</taxon>
        <taxon>Yersiniaceae</taxon>
        <taxon>Rahnella</taxon>
    </lineage>
</organism>
<gene>
    <name evidence="1" type="ORF">D5396_02795</name>
</gene>
<accession>A0ABX9P549</accession>
<keyword evidence="2" id="KW-1185">Reference proteome</keyword>
<comment type="caution">
    <text evidence="1">The sequence shown here is derived from an EMBL/GenBank/DDBJ whole genome shotgun (WGS) entry which is preliminary data.</text>
</comment>
<evidence type="ECO:0000313" key="2">
    <source>
        <dbReference type="Proteomes" id="UP000284119"/>
    </source>
</evidence>
<dbReference type="Proteomes" id="UP000284119">
    <property type="component" value="Unassembled WGS sequence"/>
</dbReference>
<dbReference type="EMBL" id="RAHG01000001">
    <property type="protein sequence ID" value="RJT16059.1"/>
    <property type="molecule type" value="Genomic_DNA"/>
</dbReference>